<dbReference type="HAMAP" id="MF_01401">
    <property type="entry name" value="MsrA"/>
    <property type="match status" value="1"/>
</dbReference>
<dbReference type="EC" id="1.8.4.11" evidence="2"/>
<dbReference type="Pfam" id="PF01625">
    <property type="entry name" value="PMSR"/>
    <property type="match status" value="1"/>
</dbReference>
<accession>A0A3N4LIZ8</accession>
<dbReference type="Proteomes" id="UP000267821">
    <property type="component" value="Unassembled WGS sequence"/>
</dbReference>
<sequence length="243" mass="26937">MVHLPITVPRPLHTIFRPVTTLLMGSSISSSSGAPGSPIGSNLAVPAPPTAKTAYFAAGCFWGVESAFRRRFPPLTSGLLDTRVGYIGGNTPSPTYRAVCTGVTGHAEALEVLYDPAKLRYEELVEFFFRMHDPSDKGGQGPDRGSQYRSAIFTNSANEEKVAREIRRRVEERWYKGREIATEVARKGKWWGAEEYHQVYLDKNPNGYECPSHFVRNFQTVLDTSIDGTDEVAAELPKPESKV</sequence>
<comment type="similarity">
    <text evidence="1">Belongs to the MsrA Met sulfoxide reductase family.</text>
</comment>
<evidence type="ECO:0000256" key="2">
    <source>
        <dbReference type="ARBA" id="ARBA00012502"/>
    </source>
</evidence>
<dbReference type="InterPro" id="IPR036509">
    <property type="entry name" value="Met_Sox_Rdtase_MsrA_sf"/>
</dbReference>
<gene>
    <name evidence="6" type="ORF">L211DRAFT_839242</name>
</gene>
<dbReference type="AlphaFoldDB" id="A0A3N4LIZ8"/>
<evidence type="ECO:0000256" key="4">
    <source>
        <dbReference type="ARBA" id="ARBA00030643"/>
    </source>
</evidence>
<dbReference type="SUPFAM" id="SSF55068">
    <property type="entry name" value="Peptide methionine sulfoxide reductase"/>
    <property type="match status" value="1"/>
</dbReference>
<dbReference type="NCBIfam" id="TIGR00401">
    <property type="entry name" value="msrA"/>
    <property type="match status" value="1"/>
</dbReference>
<name>A0A3N4LIZ8_9PEZI</name>
<evidence type="ECO:0000313" key="6">
    <source>
        <dbReference type="EMBL" id="RPB22877.1"/>
    </source>
</evidence>
<dbReference type="PANTHER" id="PTHR43774:SF1">
    <property type="entry name" value="PEPTIDE METHIONINE SULFOXIDE REDUCTASE MSRA 2"/>
    <property type="match status" value="1"/>
</dbReference>
<keyword evidence="3" id="KW-0560">Oxidoreductase</keyword>
<dbReference type="GO" id="GO:0008113">
    <property type="term" value="F:peptide-methionine (S)-S-oxide reductase activity"/>
    <property type="evidence" value="ECO:0007669"/>
    <property type="project" value="UniProtKB-EC"/>
</dbReference>
<keyword evidence="7" id="KW-1185">Reference proteome</keyword>
<evidence type="ECO:0000256" key="1">
    <source>
        <dbReference type="ARBA" id="ARBA00005591"/>
    </source>
</evidence>
<dbReference type="EMBL" id="ML121549">
    <property type="protein sequence ID" value="RPB22877.1"/>
    <property type="molecule type" value="Genomic_DNA"/>
</dbReference>
<dbReference type="InParanoid" id="A0A3N4LIZ8"/>
<feature type="domain" description="Peptide methionine sulphoxide reductase MsrA" evidence="5">
    <location>
        <begin position="53"/>
        <end position="210"/>
    </location>
</feature>
<protein>
    <recommendedName>
        <fullName evidence="2">peptide-methionine (S)-S-oxide reductase</fullName>
        <ecNumber evidence="2">1.8.4.11</ecNumber>
    </recommendedName>
    <alternativeName>
        <fullName evidence="4">Peptide-methionine (S)-S-oxide reductase</fullName>
    </alternativeName>
</protein>
<proteinExistence type="inferred from homology"/>
<dbReference type="OrthoDB" id="77405at2759"/>
<reference evidence="6 7" key="1">
    <citation type="journal article" date="2018" name="Nat. Ecol. Evol.">
        <title>Pezizomycetes genomes reveal the molecular basis of ectomycorrhizal truffle lifestyle.</title>
        <authorList>
            <person name="Murat C."/>
            <person name="Payen T."/>
            <person name="Noel B."/>
            <person name="Kuo A."/>
            <person name="Morin E."/>
            <person name="Chen J."/>
            <person name="Kohler A."/>
            <person name="Krizsan K."/>
            <person name="Balestrini R."/>
            <person name="Da Silva C."/>
            <person name="Montanini B."/>
            <person name="Hainaut M."/>
            <person name="Levati E."/>
            <person name="Barry K.W."/>
            <person name="Belfiori B."/>
            <person name="Cichocki N."/>
            <person name="Clum A."/>
            <person name="Dockter R.B."/>
            <person name="Fauchery L."/>
            <person name="Guy J."/>
            <person name="Iotti M."/>
            <person name="Le Tacon F."/>
            <person name="Lindquist E.A."/>
            <person name="Lipzen A."/>
            <person name="Malagnac F."/>
            <person name="Mello A."/>
            <person name="Molinier V."/>
            <person name="Miyauchi S."/>
            <person name="Poulain J."/>
            <person name="Riccioni C."/>
            <person name="Rubini A."/>
            <person name="Sitrit Y."/>
            <person name="Splivallo R."/>
            <person name="Traeger S."/>
            <person name="Wang M."/>
            <person name="Zifcakova L."/>
            <person name="Wipf D."/>
            <person name="Zambonelli A."/>
            <person name="Paolocci F."/>
            <person name="Nowrousian M."/>
            <person name="Ottonello S."/>
            <person name="Baldrian P."/>
            <person name="Spatafora J.W."/>
            <person name="Henrissat B."/>
            <person name="Nagy L.G."/>
            <person name="Aury J.M."/>
            <person name="Wincker P."/>
            <person name="Grigoriev I.V."/>
            <person name="Bonfante P."/>
            <person name="Martin F.M."/>
        </authorList>
    </citation>
    <scope>NUCLEOTIDE SEQUENCE [LARGE SCALE GENOMIC DNA]</scope>
    <source>
        <strain evidence="6 7">ATCC MYA-4762</strain>
    </source>
</reference>
<dbReference type="FunCoup" id="A0A3N4LIZ8">
    <property type="interactions" value="558"/>
</dbReference>
<evidence type="ECO:0000259" key="5">
    <source>
        <dbReference type="Pfam" id="PF01625"/>
    </source>
</evidence>
<organism evidence="6 7">
    <name type="scientific">Terfezia boudieri ATCC MYA-4762</name>
    <dbReference type="NCBI Taxonomy" id="1051890"/>
    <lineage>
        <taxon>Eukaryota</taxon>
        <taxon>Fungi</taxon>
        <taxon>Dikarya</taxon>
        <taxon>Ascomycota</taxon>
        <taxon>Pezizomycotina</taxon>
        <taxon>Pezizomycetes</taxon>
        <taxon>Pezizales</taxon>
        <taxon>Pezizaceae</taxon>
        <taxon>Terfezia</taxon>
    </lineage>
</organism>
<dbReference type="STRING" id="1051890.A0A3N4LIZ8"/>
<evidence type="ECO:0000256" key="3">
    <source>
        <dbReference type="ARBA" id="ARBA00023002"/>
    </source>
</evidence>
<evidence type="ECO:0000313" key="7">
    <source>
        <dbReference type="Proteomes" id="UP000267821"/>
    </source>
</evidence>
<dbReference type="PANTHER" id="PTHR43774">
    <property type="entry name" value="PEPTIDE METHIONINE SULFOXIDE REDUCTASE"/>
    <property type="match status" value="1"/>
</dbReference>
<dbReference type="InterPro" id="IPR002569">
    <property type="entry name" value="Met_Sox_Rdtase_MsrA_dom"/>
</dbReference>
<dbReference type="Gene3D" id="3.30.1060.10">
    <property type="entry name" value="Peptide methionine sulphoxide reductase MsrA"/>
    <property type="match status" value="1"/>
</dbReference>